<dbReference type="PANTHER" id="PTHR12558:SF13">
    <property type="entry name" value="CELL DIVISION CYCLE PROTEIN 27 HOMOLOG"/>
    <property type="match status" value="1"/>
</dbReference>
<feature type="repeat" description="TPR" evidence="1">
    <location>
        <begin position="542"/>
        <end position="575"/>
    </location>
</feature>
<name>A0A511XBQ5_9PROT</name>
<dbReference type="Gene3D" id="1.25.40.10">
    <property type="entry name" value="Tetratricopeptide repeat domain"/>
    <property type="match status" value="1"/>
</dbReference>
<evidence type="ECO:0000256" key="1">
    <source>
        <dbReference type="PROSITE-ProRule" id="PRU00339"/>
    </source>
</evidence>
<dbReference type="InterPro" id="IPR019734">
    <property type="entry name" value="TPR_rpt"/>
</dbReference>
<dbReference type="SUPFAM" id="SSF48452">
    <property type="entry name" value="TPR-like"/>
    <property type="match status" value="2"/>
</dbReference>
<evidence type="ECO:0000313" key="3">
    <source>
        <dbReference type="Proteomes" id="UP000321635"/>
    </source>
</evidence>
<dbReference type="OrthoDB" id="9766710at2"/>
<dbReference type="InterPro" id="IPR011990">
    <property type="entry name" value="TPR-like_helical_dom_sf"/>
</dbReference>
<dbReference type="PANTHER" id="PTHR12558">
    <property type="entry name" value="CELL DIVISION CYCLE 16,23,27"/>
    <property type="match status" value="1"/>
</dbReference>
<dbReference type="PROSITE" id="PS50005">
    <property type="entry name" value="TPR"/>
    <property type="match status" value="1"/>
</dbReference>
<dbReference type="RefSeq" id="WP_051292224.1">
    <property type="nucleotide sequence ID" value="NZ_AUBI01000009.1"/>
</dbReference>
<protein>
    <recommendedName>
        <fullName evidence="4">Tetratricopeptide repeat-like domain-containing protein</fullName>
    </recommendedName>
</protein>
<evidence type="ECO:0008006" key="4">
    <source>
        <dbReference type="Google" id="ProtNLM"/>
    </source>
</evidence>
<comment type="caution">
    <text evidence="2">The sequence shown here is derived from an EMBL/GenBank/DDBJ whole genome shotgun (WGS) entry which is preliminary data.</text>
</comment>
<dbReference type="SMART" id="SM00028">
    <property type="entry name" value="TPR"/>
    <property type="match status" value="4"/>
</dbReference>
<gene>
    <name evidence="2" type="ORF">ANI02nite_22870</name>
</gene>
<dbReference type="Proteomes" id="UP000321635">
    <property type="component" value="Unassembled WGS sequence"/>
</dbReference>
<keyword evidence="3" id="KW-1185">Reference proteome</keyword>
<keyword evidence="1" id="KW-0802">TPR repeat</keyword>
<dbReference type="Pfam" id="PF13432">
    <property type="entry name" value="TPR_16"/>
    <property type="match status" value="2"/>
</dbReference>
<organism evidence="2 3">
    <name type="scientific">Acetobacter nitrogenifigens DSM 23921 = NBRC 105050</name>
    <dbReference type="NCBI Taxonomy" id="1120919"/>
    <lineage>
        <taxon>Bacteria</taxon>
        <taxon>Pseudomonadati</taxon>
        <taxon>Pseudomonadota</taxon>
        <taxon>Alphaproteobacteria</taxon>
        <taxon>Acetobacterales</taxon>
        <taxon>Acetobacteraceae</taxon>
        <taxon>Acetobacter</taxon>
    </lineage>
</organism>
<dbReference type="STRING" id="1120919.GCA_000429165_02375"/>
<accession>A0A511XBQ5</accession>
<dbReference type="EMBL" id="BJYF01000018">
    <property type="protein sequence ID" value="GEN60403.1"/>
    <property type="molecule type" value="Genomic_DNA"/>
</dbReference>
<evidence type="ECO:0000313" key="2">
    <source>
        <dbReference type="EMBL" id="GEN60403.1"/>
    </source>
</evidence>
<reference evidence="2 3" key="1">
    <citation type="submission" date="2019-07" db="EMBL/GenBank/DDBJ databases">
        <title>Whole genome shotgun sequence of Acetobacter nitrogenifigens NBRC 105050.</title>
        <authorList>
            <person name="Hosoyama A."/>
            <person name="Uohara A."/>
            <person name="Ohji S."/>
            <person name="Ichikawa N."/>
        </authorList>
    </citation>
    <scope>NUCLEOTIDE SEQUENCE [LARGE SCALE GENOMIC DNA]</scope>
    <source>
        <strain evidence="2 3">NBRC 105050</strain>
    </source>
</reference>
<sequence>MPPRPAPLLALLTPILWGGLGVDISGGANVAHAADVHRPPAHTAPAAPPSGATTLSPVDSSDYLVALQAARLDDHAEAARRFAAALAVDPRDAALTRQAFIQSALAGTPDAPALARAMSGHPEERTIVTAFVLGNSAILKQDWRAAAETFATMPKDALTRLLEPFLHAWSLAGVGKADAAIQLLAGPGRAASPMTPFYVIHAGLIASIAGDKARAEQLFRQATTQTTGDDLLLARARANLLWQDGHGLEGRALLRRLTDAPTPLALASADLQEAITAPPVTTIPEGAAYAYVMGAYVLRQQAAHVGQADAEKQIDAAAGMMLSMALSLDPHLSVARLMLSEVEENSDHKDIALQVLRGVEPTDPLIRVARYRTALLQDALGDPVDARRELEDLEKGQPGQILICRALAMLLFEQKDWAGSAAAYDRAIASAKAAHLADWTLLFGRAAAYERAGDWTRSEADLQEARKLMPDEPLILNFLGYGWVQRGLHKDEAISMLQRAASLDPDDAAIRDSLGWALLENHQTQEGATLLEHAAEQTPLDPEVNYHLGVAYWRLGRKTEAIDQWNVALGLKPEPDDLQRIRKALSDAGAPASPAAASTATNGG</sequence>
<proteinExistence type="predicted"/>
<dbReference type="AlphaFoldDB" id="A0A511XBQ5"/>